<dbReference type="Gene3D" id="2.60.40.60">
    <property type="entry name" value="Cadherins"/>
    <property type="match status" value="1"/>
</dbReference>
<proteinExistence type="predicted"/>
<reference evidence="1" key="1">
    <citation type="submission" date="2021-02" db="EMBL/GenBank/DDBJ databases">
        <authorList>
            <person name="Nowell W R."/>
        </authorList>
    </citation>
    <scope>NUCLEOTIDE SEQUENCE</scope>
</reference>
<dbReference type="GO" id="GO:0005509">
    <property type="term" value="F:calcium ion binding"/>
    <property type="evidence" value="ECO:0007669"/>
    <property type="project" value="InterPro"/>
</dbReference>
<feature type="non-terminal residue" evidence="1">
    <location>
        <position position="1"/>
    </location>
</feature>
<dbReference type="CDD" id="cd11304">
    <property type="entry name" value="Cadherin_repeat"/>
    <property type="match status" value="1"/>
</dbReference>
<protein>
    <submittedName>
        <fullName evidence="1">Uncharacterized protein</fullName>
    </submittedName>
</protein>
<accession>A0A815Y1X9</accession>
<organism evidence="1 2">
    <name type="scientific">Rotaria sordida</name>
    <dbReference type="NCBI Taxonomy" id="392033"/>
    <lineage>
        <taxon>Eukaryota</taxon>
        <taxon>Metazoa</taxon>
        <taxon>Spiralia</taxon>
        <taxon>Gnathifera</taxon>
        <taxon>Rotifera</taxon>
        <taxon>Eurotatoria</taxon>
        <taxon>Bdelloidea</taxon>
        <taxon>Philodinida</taxon>
        <taxon>Philodinidae</taxon>
        <taxon>Rotaria</taxon>
    </lineage>
</organism>
<gene>
    <name evidence="1" type="ORF">SEV965_LOCUS39302</name>
</gene>
<dbReference type="EMBL" id="CAJNOU010013303">
    <property type="protein sequence ID" value="CAF1564691.1"/>
    <property type="molecule type" value="Genomic_DNA"/>
</dbReference>
<evidence type="ECO:0000313" key="1">
    <source>
        <dbReference type="EMBL" id="CAF1564691.1"/>
    </source>
</evidence>
<feature type="non-terminal residue" evidence="1">
    <location>
        <position position="306"/>
    </location>
</feature>
<dbReference type="AlphaFoldDB" id="A0A815Y1X9"/>
<sequence length="306" mass="36469">SEKNSIKNYYLNLFNLTYFPFKLDYNEKNHLLELILIKNLEKNKNDKFLFELIVNDGENEEDKCLIEINILENQQYNNLPPKFDLNLYQFYIFNLNEKFIGKVHAINLHNNNNNNNKQIYYRIIPSIDNSNLFQINETSGEIFLNEIEKINLFDKFYEIFIEAFYLNYLSSLTKVQIYFNLTSQFKNNDNDNQEYFIQILIPKLFQKIDNQIFIKENISIPITILQLFISSSSSSSSSLSSSLSSYSLDMITSIDKNFFYLKKLDQQLFELILLKTFDYEIIQNIYLDFILNKQNLTKKSIEIIIE</sequence>
<dbReference type="Proteomes" id="UP000663889">
    <property type="component" value="Unassembled WGS sequence"/>
</dbReference>
<comment type="caution">
    <text evidence="1">The sequence shown here is derived from an EMBL/GenBank/DDBJ whole genome shotgun (WGS) entry which is preliminary data.</text>
</comment>
<evidence type="ECO:0000313" key="2">
    <source>
        <dbReference type="Proteomes" id="UP000663889"/>
    </source>
</evidence>
<dbReference type="GO" id="GO:0016020">
    <property type="term" value="C:membrane"/>
    <property type="evidence" value="ECO:0007669"/>
    <property type="project" value="InterPro"/>
</dbReference>
<name>A0A815Y1X9_9BILA</name>
<dbReference type="InterPro" id="IPR015919">
    <property type="entry name" value="Cadherin-like_sf"/>
</dbReference>
<dbReference type="SUPFAM" id="SSF49313">
    <property type="entry name" value="Cadherin-like"/>
    <property type="match status" value="1"/>
</dbReference>